<comment type="subcellular location">
    <subcellularLocation>
        <location evidence="1">Virion</location>
    </subcellularLocation>
</comment>
<dbReference type="Pfam" id="PF12236">
    <property type="entry name" value="Head-tail_con"/>
    <property type="match status" value="1"/>
</dbReference>
<proteinExistence type="predicted"/>
<dbReference type="RefSeq" id="WP_009165764.1">
    <property type="nucleotide sequence ID" value="NZ_ADFP01000121.1"/>
</dbReference>
<name>A0ABM9ZSA7_9BACT</name>
<reference evidence="4 5" key="1">
    <citation type="submission" date="2009-12" db="EMBL/GenBank/DDBJ databases">
        <authorList>
            <person name="Shrivastava S."/>
            <person name="Madupu R."/>
            <person name="Durkin A.S."/>
            <person name="Torralba M."/>
            <person name="Methe B."/>
            <person name="Sutton G.G."/>
            <person name="Strausberg R.L."/>
            <person name="Nelson K.E."/>
        </authorList>
    </citation>
    <scope>NUCLEOTIDE SEQUENCE [LARGE SCALE GENOMIC DNA]</scope>
    <source>
        <strain evidence="4 5">W5455</strain>
    </source>
</reference>
<gene>
    <name evidence="4" type="ORF">HMPREF7215_2573</name>
</gene>
<evidence type="ECO:0000256" key="1">
    <source>
        <dbReference type="ARBA" id="ARBA00004328"/>
    </source>
</evidence>
<comment type="caution">
    <text evidence="4">The sequence shown here is derived from an EMBL/GenBank/DDBJ whole genome shotgun (WGS) entry which is preliminary data.</text>
</comment>
<evidence type="ECO:0000313" key="4">
    <source>
        <dbReference type="EMBL" id="EFB89759.1"/>
    </source>
</evidence>
<dbReference type="Proteomes" id="UP000006462">
    <property type="component" value="Unassembled WGS sequence"/>
</dbReference>
<keyword evidence="5" id="KW-1185">Reference proteome</keyword>
<keyword evidence="2" id="KW-1188">Viral release from host cell</keyword>
<dbReference type="EMBL" id="ADFP01000121">
    <property type="protein sequence ID" value="EFB89759.1"/>
    <property type="molecule type" value="Genomic_DNA"/>
</dbReference>
<protein>
    <submittedName>
        <fullName evidence="4">Head-to-tail joining protein</fullName>
    </submittedName>
</protein>
<keyword evidence="3" id="KW-0231">Viral genome packaging</keyword>
<evidence type="ECO:0000313" key="5">
    <source>
        <dbReference type="Proteomes" id="UP000006462"/>
    </source>
</evidence>
<accession>A0ABM9ZSA7</accession>
<evidence type="ECO:0000256" key="3">
    <source>
        <dbReference type="ARBA" id="ARBA00023219"/>
    </source>
</evidence>
<organism evidence="4 5">
    <name type="scientific">Pyramidobacter piscolens W5455</name>
    <dbReference type="NCBI Taxonomy" id="352165"/>
    <lineage>
        <taxon>Bacteria</taxon>
        <taxon>Thermotogati</taxon>
        <taxon>Synergistota</taxon>
        <taxon>Synergistia</taxon>
        <taxon>Synergistales</taxon>
        <taxon>Dethiosulfovibrionaceae</taxon>
        <taxon>Pyramidobacter</taxon>
    </lineage>
</organism>
<evidence type="ECO:0000256" key="2">
    <source>
        <dbReference type="ARBA" id="ARBA00022612"/>
    </source>
</evidence>
<dbReference type="InterPro" id="IPR020991">
    <property type="entry name" value="Connector_podovirus"/>
</dbReference>
<sequence length="534" mass="59548">MSRDKTLAALRRSARTTFKARFELLAGIRESYCQRAEQCSALTDPYLFPKDGVTGEKVASPYQSVGAEGVTNLSSRILNIILPPNRPPFRLRVEKNPALPEEKRNWQQIEEGLAQLEKMVCDHIETLEDRVVIAEAIPHLLVTGNVLLHVRKDGIRLHSLRNYVVSRDPRGNVAEIIVREKVDPRFLALPLATSTTDAPENDRRPEDKASYKELFTQIKRTENGWSLQQEVDGKFVSKHGHYKKDECPWLPLRMYRVSGESYGRGYVEKYLGDHKSLEALTKAIVEGAAACAKVVFLVSPNGTLKAKQLEEAGNLAILTGSAAEVSTVQVQKANDFQIAKAMADNLQQRLSRAYLLNSAIQRNAERVTAEEIRYMAQELETALGGLYSMLSMEFQHPYVKLRMKYMKEDALLPDLDQQYQEGKVGVKIVTGIDALGRGQDASRLTEWAGIVFKTIGPQVALPYINASAFMKALANSMGIDGVSLLKSQEEIEAEQEQSQQNQLLQNVAPNAVNQIGALLGKRMDAENQEQSPIS</sequence>